<proteinExistence type="predicted"/>
<feature type="region of interest" description="Disordered" evidence="1">
    <location>
        <begin position="47"/>
        <end position="68"/>
    </location>
</feature>
<name>A0A1W1BLB0_9ZZZZ</name>
<reference evidence="2" key="1">
    <citation type="submission" date="2016-10" db="EMBL/GenBank/DDBJ databases">
        <authorList>
            <person name="de Groot N.N."/>
        </authorList>
    </citation>
    <scope>NUCLEOTIDE SEQUENCE</scope>
</reference>
<feature type="compositionally biased region" description="Polar residues" evidence="1">
    <location>
        <begin position="48"/>
        <end position="65"/>
    </location>
</feature>
<accession>A0A1W1BLB0</accession>
<evidence type="ECO:0000313" key="2">
    <source>
        <dbReference type="EMBL" id="SFV54293.1"/>
    </source>
</evidence>
<evidence type="ECO:0000256" key="1">
    <source>
        <dbReference type="SAM" id="MobiDB-lite"/>
    </source>
</evidence>
<gene>
    <name evidence="2" type="ORF">MNB_SUP05-5-242</name>
</gene>
<sequence>MKQLLVSFLLSLFLVTQVMAGGDDTGAVESLDNVQQAPVSAKRVATQVGGSTKRLNMESSGTKFPSSVKEDHMFKGTVLEGPFETCEDMISKGNFICYLIIGAAAVL</sequence>
<organism evidence="2">
    <name type="scientific">hydrothermal vent metagenome</name>
    <dbReference type="NCBI Taxonomy" id="652676"/>
    <lineage>
        <taxon>unclassified sequences</taxon>
        <taxon>metagenomes</taxon>
        <taxon>ecological metagenomes</taxon>
    </lineage>
</organism>
<dbReference type="AlphaFoldDB" id="A0A1W1BLB0"/>
<dbReference type="EMBL" id="FPHJ01000013">
    <property type="protein sequence ID" value="SFV54293.1"/>
    <property type="molecule type" value="Genomic_DNA"/>
</dbReference>
<protein>
    <submittedName>
        <fullName evidence="2">Uncharacterized protein</fullName>
    </submittedName>
</protein>